<dbReference type="EMBL" id="PXZH01000001">
    <property type="protein sequence ID" value="RST89839.1"/>
    <property type="molecule type" value="Genomic_DNA"/>
</dbReference>
<dbReference type="PANTHER" id="PTHR37293:SF9">
    <property type="entry name" value="PHI ETA ORF 22-LIKE PROTEIN"/>
    <property type="match status" value="1"/>
</dbReference>
<protein>
    <recommendedName>
        <fullName evidence="3">DnaB/C C-terminal domain-containing protein</fullName>
    </recommendedName>
</protein>
<dbReference type="SUPFAM" id="SSF158499">
    <property type="entry name" value="DnaD domain-like"/>
    <property type="match status" value="1"/>
</dbReference>
<reference evidence="4 5" key="1">
    <citation type="submission" date="2018-03" db="EMBL/GenBank/DDBJ databases">
        <authorList>
            <person name="Gulvik C.A."/>
        </authorList>
    </citation>
    <scope>NUCLEOTIDE SEQUENCE [LARGE SCALE GENOMIC DNA]</scope>
    <source>
        <strain evidence="4 5">JCM 31581</strain>
    </source>
</reference>
<evidence type="ECO:0000256" key="2">
    <source>
        <dbReference type="SAM" id="MobiDB-lite"/>
    </source>
</evidence>
<dbReference type="Gene3D" id="1.10.10.630">
    <property type="entry name" value="DnaD domain-like"/>
    <property type="match status" value="1"/>
</dbReference>
<evidence type="ECO:0000313" key="4">
    <source>
        <dbReference type="EMBL" id="RST89839.1"/>
    </source>
</evidence>
<evidence type="ECO:0000259" key="3">
    <source>
        <dbReference type="Pfam" id="PF07261"/>
    </source>
</evidence>
<dbReference type="OrthoDB" id="1258529at2"/>
<name>A0A3S0ACU8_9ENTE</name>
<proteinExistence type="inferred from homology"/>
<dbReference type="NCBIfam" id="TIGR01446">
    <property type="entry name" value="DnaD_dom"/>
    <property type="match status" value="1"/>
</dbReference>
<dbReference type="AlphaFoldDB" id="A0A3S0ACU8"/>
<organism evidence="4 5">
    <name type="scientific">Vagococcus humatus</name>
    <dbReference type="NCBI Taxonomy" id="1889241"/>
    <lineage>
        <taxon>Bacteria</taxon>
        <taxon>Bacillati</taxon>
        <taxon>Bacillota</taxon>
        <taxon>Bacilli</taxon>
        <taxon>Lactobacillales</taxon>
        <taxon>Enterococcaceae</taxon>
        <taxon>Vagococcus</taxon>
    </lineage>
</organism>
<comment type="similarity">
    <text evidence="1">Belongs to the DnaB/DnaD family.</text>
</comment>
<feature type="compositionally biased region" description="Basic and acidic residues" evidence="2">
    <location>
        <begin position="137"/>
        <end position="149"/>
    </location>
</feature>
<feature type="region of interest" description="Disordered" evidence="2">
    <location>
        <begin position="233"/>
        <end position="254"/>
    </location>
</feature>
<dbReference type="Pfam" id="PF07261">
    <property type="entry name" value="DnaB_2"/>
    <property type="match status" value="1"/>
</dbReference>
<feature type="domain" description="DnaB/C C-terminal" evidence="3">
    <location>
        <begin position="168"/>
        <end position="234"/>
    </location>
</feature>
<feature type="compositionally biased region" description="Basic and acidic residues" evidence="2">
    <location>
        <begin position="233"/>
        <end position="248"/>
    </location>
</feature>
<sequence>MTQTIIHRKKVTDNYSIIHNELLRRADLSWKAKGIMCYLLSLPSDWIIYLDELVKHASDGRDSFRSGWKELQRKGYVKRYPVKEKGKIIEWRTEVLEVAEKSVVSDETEPLEEKPPLVLSQVEKPCKENPTLLSTKGTKDLSKQKTKETKEEASSLLSPICKKWQECYGELTSFTRHQLISLSDKYGEDLVMYALEETASRQIKKNYVLTYMKRILTSFEQAAVTTTQQAKEYQVERNKPKPFKEKARQQGGKTLRRETLPSWAYETLSETELSSEEKQVILAELMALRQ</sequence>
<dbReference type="InterPro" id="IPR006343">
    <property type="entry name" value="DnaB/C_C"/>
</dbReference>
<dbReference type="InterPro" id="IPR034829">
    <property type="entry name" value="DnaD-like_sf"/>
</dbReference>
<feature type="region of interest" description="Disordered" evidence="2">
    <location>
        <begin position="128"/>
        <end position="149"/>
    </location>
</feature>
<dbReference type="InterPro" id="IPR053162">
    <property type="entry name" value="DnaD"/>
</dbReference>
<evidence type="ECO:0000256" key="1">
    <source>
        <dbReference type="ARBA" id="ARBA00093462"/>
    </source>
</evidence>
<dbReference type="Proteomes" id="UP000277864">
    <property type="component" value="Unassembled WGS sequence"/>
</dbReference>
<dbReference type="RefSeq" id="WP_125942451.1">
    <property type="nucleotide sequence ID" value="NZ_PXZH01000001.1"/>
</dbReference>
<comment type="caution">
    <text evidence="4">The sequence shown here is derived from an EMBL/GenBank/DDBJ whole genome shotgun (WGS) entry which is preliminary data.</text>
</comment>
<dbReference type="PANTHER" id="PTHR37293">
    <property type="entry name" value="PHAGE REPLICATION PROTEIN-RELATED"/>
    <property type="match status" value="1"/>
</dbReference>
<keyword evidence="5" id="KW-1185">Reference proteome</keyword>
<evidence type="ECO:0000313" key="5">
    <source>
        <dbReference type="Proteomes" id="UP000277864"/>
    </source>
</evidence>
<accession>A0A3S0ACU8</accession>
<gene>
    <name evidence="4" type="ORF">C7P63_01810</name>
</gene>